<evidence type="ECO:0000256" key="5">
    <source>
        <dbReference type="ARBA" id="ARBA00023136"/>
    </source>
</evidence>
<dbReference type="PANTHER" id="PTHR35007:SF3">
    <property type="entry name" value="POSSIBLE CONSERVED ALANINE RICH MEMBRANE PROTEIN"/>
    <property type="match status" value="1"/>
</dbReference>
<evidence type="ECO:0000313" key="9">
    <source>
        <dbReference type="Proteomes" id="UP000320580"/>
    </source>
</evidence>
<keyword evidence="2" id="KW-1003">Cell membrane</keyword>
<protein>
    <submittedName>
        <fullName evidence="8">Type II secretion protein F</fullName>
    </submittedName>
</protein>
<dbReference type="KEGG" id="sqz:FQU76_18355"/>
<accession>A0A5B8JMM2</accession>
<keyword evidence="3 6" id="KW-0812">Transmembrane</keyword>
<feature type="transmembrane region" description="Helical" evidence="6">
    <location>
        <begin position="24"/>
        <end position="44"/>
    </location>
</feature>
<dbReference type="InterPro" id="IPR018076">
    <property type="entry name" value="T2SS_GspF_dom"/>
</dbReference>
<dbReference type="PANTHER" id="PTHR35007">
    <property type="entry name" value="INTEGRAL MEMBRANE PROTEIN-RELATED"/>
    <property type="match status" value="1"/>
</dbReference>
<keyword evidence="9" id="KW-1185">Reference proteome</keyword>
<feature type="domain" description="Type II secretion system protein GspF" evidence="7">
    <location>
        <begin position="135"/>
        <end position="257"/>
    </location>
</feature>
<dbReference type="EMBL" id="CP042266">
    <property type="protein sequence ID" value="QDY81131.1"/>
    <property type="molecule type" value="Genomic_DNA"/>
</dbReference>
<evidence type="ECO:0000256" key="4">
    <source>
        <dbReference type="ARBA" id="ARBA00022989"/>
    </source>
</evidence>
<sequence length="272" mass="28143">MGRADRPPGAVPVSPDGIGRPVELLAAVSGLVFSALPALSALAARRRERRTRLRADRLLGRERARLRWRPAWRVWARSWGPPLGAFTGGCVLVGGLPGCAMGVVAGCAVHLWRRHRPPGARAEETAAAHRLPLAADLLAACVSAGAGPREAAEAVGESLGGPVGEQLVRTAAELRLGGEPDRAWGTFARIPGAGELARCLSRADATGAPAAEPVARQAERLRAARARAATARARRAQVLVTAPVGLCFLPAFLAVGVAPVAIGLASGLLDRA</sequence>
<dbReference type="AlphaFoldDB" id="A0A5B8JMM2"/>
<dbReference type="OrthoDB" id="3267562at2"/>
<gene>
    <name evidence="8" type="ORF">FQU76_18355</name>
</gene>
<dbReference type="Proteomes" id="UP000320580">
    <property type="component" value="Chromosome"/>
</dbReference>
<evidence type="ECO:0000259" key="7">
    <source>
        <dbReference type="Pfam" id="PF00482"/>
    </source>
</evidence>
<reference evidence="8 9" key="1">
    <citation type="submission" date="2019-07" db="EMBL/GenBank/DDBJ databases">
        <authorList>
            <person name="Zhu P."/>
        </authorList>
    </citation>
    <scope>NUCLEOTIDE SEQUENCE [LARGE SCALE GENOMIC DNA]</scope>
    <source>
        <strain evidence="8 9">SSL-25</strain>
    </source>
</reference>
<evidence type="ECO:0000256" key="1">
    <source>
        <dbReference type="ARBA" id="ARBA00004651"/>
    </source>
</evidence>
<dbReference type="GO" id="GO:0005886">
    <property type="term" value="C:plasma membrane"/>
    <property type="evidence" value="ECO:0007669"/>
    <property type="project" value="UniProtKB-SubCell"/>
</dbReference>
<evidence type="ECO:0000313" key="8">
    <source>
        <dbReference type="EMBL" id="QDY81131.1"/>
    </source>
</evidence>
<feature type="transmembrane region" description="Helical" evidence="6">
    <location>
        <begin position="238"/>
        <end position="262"/>
    </location>
</feature>
<dbReference type="Pfam" id="PF00482">
    <property type="entry name" value="T2SSF"/>
    <property type="match status" value="1"/>
</dbReference>
<proteinExistence type="predicted"/>
<comment type="subcellular location">
    <subcellularLocation>
        <location evidence="1">Cell membrane</location>
        <topology evidence="1">Multi-pass membrane protein</topology>
    </subcellularLocation>
</comment>
<evidence type="ECO:0000256" key="2">
    <source>
        <dbReference type="ARBA" id="ARBA00022475"/>
    </source>
</evidence>
<evidence type="ECO:0000256" key="6">
    <source>
        <dbReference type="SAM" id="Phobius"/>
    </source>
</evidence>
<keyword evidence="4 6" id="KW-1133">Transmembrane helix</keyword>
<organism evidence="8 9">
    <name type="scientific">Streptomyces qinzhouensis</name>
    <dbReference type="NCBI Taxonomy" id="2599401"/>
    <lineage>
        <taxon>Bacteria</taxon>
        <taxon>Bacillati</taxon>
        <taxon>Actinomycetota</taxon>
        <taxon>Actinomycetes</taxon>
        <taxon>Kitasatosporales</taxon>
        <taxon>Streptomycetaceae</taxon>
        <taxon>Streptomyces</taxon>
    </lineage>
</organism>
<keyword evidence="5 6" id="KW-0472">Membrane</keyword>
<evidence type="ECO:0000256" key="3">
    <source>
        <dbReference type="ARBA" id="ARBA00022692"/>
    </source>
</evidence>
<name>A0A5B8JMM2_9ACTN</name>